<dbReference type="Proteomes" id="UP000595437">
    <property type="component" value="Chromosome 4"/>
</dbReference>
<accession>A0A7T8KDW7</accession>
<dbReference type="AlphaFoldDB" id="A0A7T8KDW7"/>
<protein>
    <submittedName>
        <fullName evidence="1">Uncharacterized protein</fullName>
    </submittedName>
</protein>
<reference evidence="2" key="1">
    <citation type="submission" date="2021-01" db="EMBL/GenBank/DDBJ databases">
        <title>Caligus Genome Assembly.</title>
        <authorList>
            <person name="Gallardo-Escarate C."/>
        </authorList>
    </citation>
    <scope>NUCLEOTIDE SEQUENCE [LARGE SCALE GENOMIC DNA]</scope>
</reference>
<sequence>MNTHLYKMVQSSTPVCRLCKEEEETHIPFKCMCPQTRMEMDELSKEETRRK</sequence>
<organism evidence="1 2">
    <name type="scientific">Caligus rogercresseyi</name>
    <name type="common">Sea louse</name>
    <dbReference type="NCBI Taxonomy" id="217165"/>
    <lineage>
        <taxon>Eukaryota</taxon>
        <taxon>Metazoa</taxon>
        <taxon>Ecdysozoa</taxon>
        <taxon>Arthropoda</taxon>
        <taxon>Crustacea</taxon>
        <taxon>Multicrustacea</taxon>
        <taxon>Hexanauplia</taxon>
        <taxon>Copepoda</taxon>
        <taxon>Siphonostomatoida</taxon>
        <taxon>Caligidae</taxon>
        <taxon>Caligus</taxon>
    </lineage>
</organism>
<evidence type="ECO:0000313" key="1">
    <source>
        <dbReference type="EMBL" id="QQP54118.1"/>
    </source>
</evidence>
<dbReference type="EMBL" id="CP045893">
    <property type="protein sequence ID" value="QQP54118.1"/>
    <property type="molecule type" value="Genomic_DNA"/>
</dbReference>
<proteinExistence type="predicted"/>
<gene>
    <name evidence="1" type="ORF">FKW44_006836</name>
</gene>
<keyword evidence="2" id="KW-1185">Reference proteome</keyword>
<evidence type="ECO:0000313" key="2">
    <source>
        <dbReference type="Proteomes" id="UP000595437"/>
    </source>
</evidence>
<name>A0A7T8KDW7_CALRO</name>